<evidence type="ECO:0000313" key="2">
    <source>
        <dbReference type="EMBL" id="CCX34348.1"/>
    </source>
</evidence>
<sequence>MKAFLSIFILALSAVPGAVSGPLAVRADEAEVKFYSAISVYGKKLFEKHAKSDSSCHTLPDSFRKMIRSYEVKNGCCTFYFDTGCSQHMFTSNNRKDRHELVTSRGKIENLEQ</sequence>
<evidence type="ECO:0000313" key="3">
    <source>
        <dbReference type="Proteomes" id="UP000018144"/>
    </source>
</evidence>
<proteinExistence type="predicted"/>
<dbReference type="Proteomes" id="UP000018144">
    <property type="component" value="Unassembled WGS sequence"/>
</dbReference>
<evidence type="ECO:0000256" key="1">
    <source>
        <dbReference type="SAM" id="SignalP"/>
    </source>
</evidence>
<accession>U4LXC4</accession>
<name>U4LXC4_PYROM</name>
<organism evidence="2 3">
    <name type="scientific">Pyronema omphalodes (strain CBS 100304)</name>
    <name type="common">Pyronema confluens</name>
    <dbReference type="NCBI Taxonomy" id="1076935"/>
    <lineage>
        <taxon>Eukaryota</taxon>
        <taxon>Fungi</taxon>
        <taxon>Dikarya</taxon>
        <taxon>Ascomycota</taxon>
        <taxon>Pezizomycotina</taxon>
        <taxon>Pezizomycetes</taxon>
        <taxon>Pezizales</taxon>
        <taxon>Pyronemataceae</taxon>
        <taxon>Pyronema</taxon>
    </lineage>
</organism>
<protein>
    <submittedName>
        <fullName evidence="2">Uncharacterized protein</fullName>
    </submittedName>
</protein>
<keyword evidence="1" id="KW-0732">Signal</keyword>
<feature type="chain" id="PRO_5004651884" evidence="1">
    <location>
        <begin position="21"/>
        <end position="113"/>
    </location>
</feature>
<dbReference type="EMBL" id="HF936526">
    <property type="protein sequence ID" value="CCX34348.1"/>
    <property type="molecule type" value="Genomic_DNA"/>
</dbReference>
<reference evidence="2 3" key="1">
    <citation type="journal article" date="2013" name="PLoS Genet.">
        <title>The genome and development-dependent transcriptomes of Pyronema confluens: a window into fungal evolution.</title>
        <authorList>
            <person name="Traeger S."/>
            <person name="Altegoer F."/>
            <person name="Freitag M."/>
            <person name="Gabaldon T."/>
            <person name="Kempken F."/>
            <person name="Kumar A."/>
            <person name="Marcet-Houben M."/>
            <person name="Poggeler S."/>
            <person name="Stajich J.E."/>
            <person name="Nowrousian M."/>
        </authorList>
    </citation>
    <scope>NUCLEOTIDE SEQUENCE [LARGE SCALE GENOMIC DNA]</scope>
    <source>
        <strain evidence="3">CBS 100304</strain>
        <tissue evidence="2">Vegetative mycelium</tissue>
    </source>
</reference>
<keyword evidence="3" id="KW-1185">Reference proteome</keyword>
<feature type="signal peptide" evidence="1">
    <location>
        <begin position="1"/>
        <end position="20"/>
    </location>
</feature>
<gene>
    <name evidence="2" type="ORF">PCON_03560</name>
</gene>
<dbReference type="AlphaFoldDB" id="U4LXC4"/>